<gene>
    <name evidence="5" type="ORF">CleRT_11460</name>
</gene>
<accession>A0ABN4HWJ3</accession>
<dbReference type="InterPro" id="IPR000905">
    <property type="entry name" value="Gcp-like_dom"/>
</dbReference>
<dbReference type="RefSeq" id="WP_048875431.1">
    <property type="nucleotide sequence ID" value="NZ_CP011126.1"/>
</dbReference>
<protein>
    <recommendedName>
        <fullName evidence="2">tRNA threonylcarbamoyladenosine biosynthesis protein TsaB</fullName>
    </recommendedName>
    <alternativeName>
        <fullName evidence="3">t(6)A37 threonylcarbamoyladenosine biosynthesis protein TsaB</fullName>
    </alternativeName>
</protein>
<dbReference type="Pfam" id="PF00814">
    <property type="entry name" value="TsaD"/>
    <property type="match status" value="1"/>
</dbReference>
<sequence length="225" mass="24579">MSKLLALETATAACSVALWLNGEITQQFEIAPQRHSDILLDRVDELLSDAGINLKNLDAIAFGSGPGSFMGVRISTGVAQGIAYGIDLPVIPVSTLQALAQAAYQKINSERVIAGWDARMDSIYWGVYQVDDRKIMQVITGDHVDHPEDIQFPTENGIGVGNAWAVYRASLSPDFPFIEKEIYPDAASVAMIAHEKFKQGDVLPPEKAEPTYIREKVARSSGKEF</sequence>
<reference evidence="5 6" key="1">
    <citation type="journal article" date="2015" name="Genome Biol. Evol.">
        <title>Distinctive Genome Reduction Rates Revealed by Genomic Analyses of Two Coxiella-Like Endosymbionts in Ticks.</title>
        <authorList>
            <person name="Gottlieb Y."/>
            <person name="Lalzar I."/>
            <person name="Klasson L."/>
        </authorList>
    </citation>
    <scope>NUCLEOTIDE SEQUENCE [LARGE SCALE GENOMIC DNA]</scope>
    <source>
        <strain evidence="5 6">CRt</strain>
    </source>
</reference>
<dbReference type="CDD" id="cd24032">
    <property type="entry name" value="ASKHA_NBD_TsaB"/>
    <property type="match status" value="1"/>
</dbReference>
<dbReference type="NCBIfam" id="TIGR03725">
    <property type="entry name" value="T6A_YeaZ"/>
    <property type="match status" value="1"/>
</dbReference>
<evidence type="ECO:0000256" key="2">
    <source>
        <dbReference type="ARBA" id="ARBA00019012"/>
    </source>
</evidence>
<dbReference type="Gene3D" id="3.30.420.40">
    <property type="match status" value="2"/>
</dbReference>
<feature type="domain" description="Gcp-like" evidence="4">
    <location>
        <begin position="29"/>
        <end position="158"/>
    </location>
</feature>
<dbReference type="PANTHER" id="PTHR11735:SF11">
    <property type="entry name" value="TRNA THREONYLCARBAMOYLADENOSINE BIOSYNTHESIS PROTEIN TSAB"/>
    <property type="match status" value="1"/>
</dbReference>
<dbReference type="InterPro" id="IPR022496">
    <property type="entry name" value="T6A_TsaB"/>
</dbReference>
<keyword evidence="6" id="KW-1185">Reference proteome</keyword>
<proteinExistence type="inferred from homology"/>
<evidence type="ECO:0000259" key="4">
    <source>
        <dbReference type="Pfam" id="PF00814"/>
    </source>
</evidence>
<evidence type="ECO:0000256" key="3">
    <source>
        <dbReference type="ARBA" id="ARBA00032446"/>
    </source>
</evidence>
<dbReference type="InterPro" id="IPR043129">
    <property type="entry name" value="ATPase_NBD"/>
</dbReference>
<name>A0ABN4HWJ3_9COXI</name>
<comment type="similarity">
    <text evidence="1">Belongs to the KAE1 / TsaD family. TsaB subfamily.</text>
</comment>
<dbReference type="PANTHER" id="PTHR11735">
    <property type="entry name" value="TRNA N6-ADENOSINE THREONYLCARBAMOYLTRANSFERASE"/>
    <property type="match status" value="1"/>
</dbReference>
<organism evidence="5 6">
    <name type="scientific">Candidatus Coxiella mudrowiae</name>
    <dbReference type="NCBI Taxonomy" id="2054173"/>
    <lineage>
        <taxon>Bacteria</taxon>
        <taxon>Pseudomonadati</taxon>
        <taxon>Pseudomonadota</taxon>
        <taxon>Gammaproteobacteria</taxon>
        <taxon>Legionellales</taxon>
        <taxon>Coxiellaceae</taxon>
        <taxon>Coxiella</taxon>
    </lineage>
</organism>
<evidence type="ECO:0000313" key="6">
    <source>
        <dbReference type="Proteomes" id="UP000063965"/>
    </source>
</evidence>
<evidence type="ECO:0000256" key="1">
    <source>
        <dbReference type="ARBA" id="ARBA00010493"/>
    </source>
</evidence>
<evidence type="ECO:0000313" key="5">
    <source>
        <dbReference type="EMBL" id="AKQ33788.1"/>
    </source>
</evidence>
<dbReference type="EMBL" id="CP011126">
    <property type="protein sequence ID" value="AKQ33788.1"/>
    <property type="molecule type" value="Genomic_DNA"/>
</dbReference>
<dbReference type="SUPFAM" id="SSF53067">
    <property type="entry name" value="Actin-like ATPase domain"/>
    <property type="match status" value="2"/>
</dbReference>
<dbReference type="Proteomes" id="UP000063965">
    <property type="component" value="Chromosome"/>
</dbReference>